<keyword evidence="2" id="KW-0812">Transmembrane</keyword>
<evidence type="ECO:0000313" key="4">
    <source>
        <dbReference type="Proteomes" id="UP000250642"/>
    </source>
</evidence>
<feature type="compositionally biased region" description="Basic residues" evidence="1">
    <location>
        <begin position="29"/>
        <end position="40"/>
    </location>
</feature>
<name>A0A329QIF5_9BACL</name>
<feature type="compositionally biased region" description="Basic and acidic residues" evidence="1">
    <location>
        <begin position="73"/>
        <end position="88"/>
    </location>
</feature>
<dbReference type="RefSeq" id="WP_113055043.1">
    <property type="nucleotide sequence ID" value="NZ_QEVW01000015.1"/>
</dbReference>
<evidence type="ECO:0000313" key="3">
    <source>
        <dbReference type="EMBL" id="RAW12104.1"/>
    </source>
</evidence>
<reference evidence="3 4" key="1">
    <citation type="submission" date="2018-04" db="EMBL/GenBank/DDBJ databases">
        <title>Paenibacillus taichungensis Genome sequencing and assembly.</title>
        <authorList>
            <person name="Xu J."/>
            <person name="Rensing C."/>
            <person name="Mazhar H.S."/>
        </authorList>
    </citation>
    <scope>NUCLEOTIDE SEQUENCE [LARGE SCALE GENOMIC DNA]</scope>
    <source>
        <strain evidence="3 4">NC1</strain>
    </source>
</reference>
<organism evidence="3 4">
    <name type="scientific">Paenibacillus taichungensis</name>
    <dbReference type="NCBI Taxonomy" id="484184"/>
    <lineage>
        <taxon>Bacteria</taxon>
        <taxon>Bacillati</taxon>
        <taxon>Bacillota</taxon>
        <taxon>Bacilli</taxon>
        <taxon>Bacillales</taxon>
        <taxon>Paenibacillaceae</taxon>
        <taxon>Paenibacillus</taxon>
    </lineage>
</organism>
<comment type="caution">
    <text evidence="3">The sequence shown here is derived from an EMBL/GenBank/DDBJ whole genome shotgun (WGS) entry which is preliminary data.</text>
</comment>
<feature type="transmembrane region" description="Helical" evidence="2">
    <location>
        <begin position="6"/>
        <end position="22"/>
    </location>
</feature>
<gene>
    <name evidence="3" type="ORF">DC345_22545</name>
</gene>
<feature type="compositionally biased region" description="Gly residues" evidence="1">
    <location>
        <begin position="98"/>
        <end position="110"/>
    </location>
</feature>
<sequence>MDWLVEIGFVLLFLIVVIWLIVRDEPKRHSAKKGRHRVRRNNGYTDSSPAYPVITTNDDSYTHHSKHTHDHKHHDGDSFSESNHHHSNDSGSSNDSGGDSGGGDSGGGGD</sequence>
<dbReference type="AlphaFoldDB" id="A0A329QIF5"/>
<keyword evidence="2" id="KW-0472">Membrane</keyword>
<dbReference type="EMBL" id="QEVW01000015">
    <property type="protein sequence ID" value="RAW12104.1"/>
    <property type="molecule type" value="Genomic_DNA"/>
</dbReference>
<proteinExistence type="predicted"/>
<feature type="region of interest" description="Disordered" evidence="1">
    <location>
        <begin position="27"/>
        <end position="110"/>
    </location>
</feature>
<evidence type="ECO:0000256" key="2">
    <source>
        <dbReference type="SAM" id="Phobius"/>
    </source>
</evidence>
<accession>A0A329QIF5</accession>
<protein>
    <submittedName>
        <fullName evidence="3">Uncharacterized protein</fullName>
    </submittedName>
</protein>
<evidence type="ECO:0000256" key="1">
    <source>
        <dbReference type="SAM" id="MobiDB-lite"/>
    </source>
</evidence>
<dbReference type="Proteomes" id="UP000250642">
    <property type="component" value="Unassembled WGS sequence"/>
</dbReference>
<keyword evidence="2" id="KW-1133">Transmembrane helix</keyword>
<feature type="compositionally biased region" description="Basic residues" evidence="1">
    <location>
        <begin position="63"/>
        <end position="72"/>
    </location>
</feature>